<keyword evidence="2" id="KW-0472">Membrane</keyword>
<protein>
    <submittedName>
        <fullName evidence="3">Uncharacterized protein</fullName>
    </submittedName>
</protein>
<sequence length="996" mass="105860">MGAEHDDAEHAAGSGPEGSRESGHPDHPELGAHRRTYRPVRRKPSAYALLVLVLAPGAGLLYLLVLLACAVVGRGGGPAPGVAGALGLLVPFVVRVCWYRRHTGVEFRLHENGLVAVTARGREVVYPWRTTAVFTDGWDRFKLATPQGAVVTLGPPGRRPAFGGERIKGLRTRTVIRGAQVAEDEEWDPAIRQGVLSAQTEPAVRTALSGGEVPFGDLVLSRSGVTVRRGRGRDDFSAWQDVRSLELSPEGLLMISSRGRDFPTHFMRYRYRVANLDLFLALSRQLHENAVRCAPGPAAGTSEPAPPTPVRTPDAVPDSAGPDSAGPDSPPPGSSAPGSSAPDPSTPAPGSTAPVPVPAASQSGPTPAATAPSRPSPAPARTAAAVPRDEVLDLLSHYLVLGMGAWAAWALGTRDEIDGVGVALLAVVKAVIGVIAGMLAGLLVTTAIAATWKAGGEIVLEAAIRWFRHRRFVASAALTLGAFVGPLALLFLLFRAFPSRLVPLAMLLFFGGWAVLLAVARCLPSENAAVRHLPDAPAVLLVALACEQLVSGDVLTVAPAAGLFFPIALWLSWRGRRWMRTAPRRTVQAAADVVLSVELGLVLTLFMVWLANVLSFTPPQVTVVLEVVEKVQGLTEVHWLYWMAAYTALALGSYALLRWPTLVVRAQRRLRPARFGSSRLPVRLATNAVQRSFSGINIAVMVALIFLVAVAPVSEGAWKRPVERRYALEVERREYAEGSAAAYREILRQVSLHPRSVEGIREVIIAVDRIAPSAEGESVNRTALDIARQAGRFQAGTLGIDAVPDEPVPDPDPGPAPEGDDLDASLGRLDETQRQRAEREERTDRFAESASLAITRALDTLDLGDNEAVQLVKEYLSGLVEDGPVKTAFHRWGEGVGRRPPEGGRLVRIDVSRLTAVAYERTAAAVDRADAGLLTFYGRFGVGVPAEDASVARAVDLANQHRYVQQGTGPCTGCAAPPADGIGTGGTGTTGGGGRR</sequence>
<feature type="transmembrane region" description="Helical" evidence="2">
    <location>
        <begin position="556"/>
        <end position="573"/>
    </location>
</feature>
<feature type="transmembrane region" description="Helical" evidence="2">
    <location>
        <begin position="423"/>
        <end position="452"/>
    </location>
</feature>
<dbReference type="EMBL" id="CP070245">
    <property type="protein sequence ID" value="QRV32926.1"/>
    <property type="molecule type" value="Genomic_DNA"/>
</dbReference>
<feature type="transmembrane region" description="Helical" evidence="2">
    <location>
        <begin position="693"/>
        <end position="713"/>
    </location>
</feature>
<feature type="transmembrane region" description="Helical" evidence="2">
    <location>
        <begin position="472"/>
        <end position="494"/>
    </location>
</feature>
<feature type="transmembrane region" description="Helical" evidence="2">
    <location>
        <begin position="500"/>
        <end position="520"/>
    </location>
</feature>
<evidence type="ECO:0000313" key="4">
    <source>
        <dbReference type="Proteomes" id="UP000623926"/>
    </source>
</evidence>
<feature type="region of interest" description="Disordered" evidence="1">
    <location>
        <begin position="293"/>
        <end position="384"/>
    </location>
</feature>
<gene>
    <name evidence="3" type="ORF">I6J42_01985</name>
</gene>
<feature type="compositionally biased region" description="Basic and acidic residues" evidence="1">
    <location>
        <begin position="1"/>
        <end position="10"/>
    </location>
</feature>
<dbReference type="AlphaFoldDB" id="A0ABD7CX22"/>
<feature type="transmembrane region" description="Helical" evidence="2">
    <location>
        <begin position="593"/>
        <end position="611"/>
    </location>
</feature>
<dbReference type="Proteomes" id="UP000623926">
    <property type="component" value="Chromosome"/>
</dbReference>
<feature type="compositionally biased region" description="Low complexity" evidence="1">
    <location>
        <begin position="335"/>
        <end position="384"/>
    </location>
</feature>
<accession>A0ABD7CX22</accession>
<name>A0ABD7CX22_9ACTN</name>
<feature type="transmembrane region" description="Helical" evidence="2">
    <location>
        <begin position="639"/>
        <end position="659"/>
    </location>
</feature>
<evidence type="ECO:0000313" key="3">
    <source>
        <dbReference type="EMBL" id="QRV32926.1"/>
    </source>
</evidence>
<keyword evidence="2" id="KW-0812">Transmembrane</keyword>
<feature type="region of interest" description="Disordered" evidence="1">
    <location>
        <begin position="798"/>
        <end position="826"/>
    </location>
</feature>
<evidence type="ECO:0000256" key="1">
    <source>
        <dbReference type="SAM" id="MobiDB-lite"/>
    </source>
</evidence>
<organism evidence="3 4">
    <name type="scientific">Streptomyces californicus</name>
    <dbReference type="NCBI Taxonomy" id="67351"/>
    <lineage>
        <taxon>Bacteria</taxon>
        <taxon>Bacillati</taxon>
        <taxon>Actinomycetota</taxon>
        <taxon>Actinomycetes</taxon>
        <taxon>Kitasatosporales</taxon>
        <taxon>Streptomycetaceae</taxon>
        <taxon>Streptomyces</taxon>
    </lineage>
</organism>
<keyword evidence="2" id="KW-1133">Transmembrane helix</keyword>
<reference evidence="3 4" key="1">
    <citation type="submission" date="2021-02" db="EMBL/GenBank/DDBJ databases">
        <title>FDA dAtabase for Regulatory Grade micrObial Sequences (FDA-ARGOS): Supporting development and validation of Infectious Disease Dx tests.</title>
        <authorList>
            <person name="Sproer C."/>
            <person name="Gronow S."/>
            <person name="Severitt S."/>
            <person name="Schroder I."/>
            <person name="Tallon L."/>
            <person name="Sadzewicz L."/>
            <person name="Zhao X."/>
            <person name="Boylan J."/>
            <person name="Ott S."/>
            <person name="Bowen H."/>
            <person name="Vavikolanu K."/>
            <person name="Mehta A."/>
            <person name="Aluvathingal J."/>
            <person name="Nadendla S."/>
            <person name="Lowell S."/>
            <person name="Myers T."/>
            <person name="Yan Y."/>
            <person name="Sichtig H."/>
        </authorList>
    </citation>
    <scope>NUCLEOTIDE SEQUENCE [LARGE SCALE GENOMIC DNA]</scope>
    <source>
        <strain evidence="3 4">FDAARGOS_1212</strain>
    </source>
</reference>
<feature type="transmembrane region" description="Helical" evidence="2">
    <location>
        <begin position="79"/>
        <end position="98"/>
    </location>
</feature>
<feature type="compositionally biased region" description="Basic and acidic residues" evidence="1">
    <location>
        <begin position="18"/>
        <end position="32"/>
    </location>
</feature>
<feature type="region of interest" description="Disordered" evidence="1">
    <location>
        <begin position="1"/>
        <end position="36"/>
    </location>
</feature>
<proteinExistence type="predicted"/>
<evidence type="ECO:0000256" key="2">
    <source>
        <dbReference type="SAM" id="Phobius"/>
    </source>
</evidence>
<dbReference type="RefSeq" id="WP_030121463.1">
    <property type="nucleotide sequence ID" value="NZ_CP070245.1"/>
</dbReference>
<feature type="compositionally biased region" description="Low complexity" evidence="1">
    <location>
        <begin position="317"/>
        <end position="327"/>
    </location>
</feature>
<feature type="transmembrane region" description="Helical" evidence="2">
    <location>
        <begin position="47"/>
        <end position="73"/>
    </location>
</feature>